<keyword evidence="2 3" id="KW-0413">Isomerase</keyword>
<dbReference type="Pfam" id="PF02502">
    <property type="entry name" value="LacAB_rpiB"/>
    <property type="match status" value="1"/>
</dbReference>
<dbReference type="PANTHER" id="PTHR43732:SF1">
    <property type="entry name" value="RIBOSE 5-PHOSPHATE ISOMERASE"/>
    <property type="match status" value="1"/>
</dbReference>
<dbReference type="InterPro" id="IPR036569">
    <property type="entry name" value="RpiB_LacA_LacB_sf"/>
</dbReference>
<dbReference type="SUPFAM" id="SSF89623">
    <property type="entry name" value="Ribose/Galactose isomerase RpiB/AlsB"/>
    <property type="match status" value="1"/>
</dbReference>
<dbReference type="RefSeq" id="WP_028528002.1">
    <property type="nucleotide sequence ID" value="NZ_CABLBR010000006.1"/>
</dbReference>
<dbReference type="PANTHER" id="PTHR43732">
    <property type="entry name" value="RIBOSE 5-PHOSPHATE ISOMERASE-RELATED"/>
    <property type="match status" value="1"/>
</dbReference>
<reference evidence="3" key="1">
    <citation type="journal article" date="2022" name="Cell">
        <title>Design, construction, and in vivo augmentation of a complex gut microbiome.</title>
        <authorList>
            <person name="Cheng A.G."/>
            <person name="Ho P.Y."/>
            <person name="Aranda-Diaz A."/>
            <person name="Jain S."/>
            <person name="Yu F.B."/>
            <person name="Meng X."/>
            <person name="Wang M."/>
            <person name="Iakiviak M."/>
            <person name="Nagashima K."/>
            <person name="Zhao A."/>
            <person name="Murugkar P."/>
            <person name="Patil A."/>
            <person name="Atabakhsh K."/>
            <person name="Weakley A."/>
            <person name="Yan J."/>
            <person name="Brumbaugh A.R."/>
            <person name="Higginbottom S."/>
            <person name="Dimas A."/>
            <person name="Shiver A.L."/>
            <person name="Deutschbauer A."/>
            <person name="Neff N."/>
            <person name="Sonnenburg J.L."/>
            <person name="Huang K.C."/>
            <person name="Fischbach M.A."/>
        </authorList>
    </citation>
    <scope>NUCLEOTIDE SEQUENCE</scope>
    <source>
        <strain evidence="3">DSM 19829</strain>
    </source>
</reference>
<dbReference type="InterPro" id="IPR003500">
    <property type="entry name" value="RpiB_LacA_LacB"/>
</dbReference>
<comment type="similarity">
    <text evidence="1">Belongs to the LacAB/RpiB family.</text>
</comment>
<dbReference type="InterPro" id="IPR051812">
    <property type="entry name" value="SPI_LacAB/RpiB"/>
</dbReference>
<keyword evidence="4" id="KW-1185">Reference proteome</keyword>
<dbReference type="Gene3D" id="3.40.1400.10">
    <property type="entry name" value="Sugar-phosphate isomerase, RpiB/LacA/LacB"/>
    <property type="match status" value="1"/>
</dbReference>
<evidence type="ECO:0000313" key="3">
    <source>
        <dbReference type="EMBL" id="UWP59390.1"/>
    </source>
</evidence>
<dbReference type="NCBIfam" id="NF004051">
    <property type="entry name" value="PRK05571.1"/>
    <property type="match status" value="1"/>
</dbReference>
<dbReference type="EC" id="5.3.1.6" evidence="3"/>
<dbReference type="GO" id="GO:0004751">
    <property type="term" value="F:ribose-5-phosphate isomerase activity"/>
    <property type="evidence" value="ECO:0007669"/>
    <property type="project" value="UniProtKB-EC"/>
</dbReference>
<evidence type="ECO:0000313" key="4">
    <source>
        <dbReference type="Proteomes" id="UP001060164"/>
    </source>
</evidence>
<dbReference type="NCBIfam" id="TIGR01120">
    <property type="entry name" value="rpiB"/>
    <property type="match status" value="1"/>
</dbReference>
<organism evidence="3 4">
    <name type="scientific">Ruminococcus gauvreauii</name>
    <dbReference type="NCBI Taxonomy" id="438033"/>
    <lineage>
        <taxon>Bacteria</taxon>
        <taxon>Bacillati</taxon>
        <taxon>Bacillota</taxon>
        <taxon>Clostridia</taxon>
        <taxon>Eubacteriales</taxon>
        <taxon>Oscillospiraceae</taxon>
        <taxon>Ruminococcus</taxon>
    </lineage>
</organism>
<gene>
    <name evidence="3" type="primary">rpiB</name>
    <name evidence="3" type="ORF">NQ502_18860</name>
</gene>
<accession>A0ABY5VHL7</accession>
<dbReference type="PIRSF" id="PIRSF005384">
    <property type="entry name" value="RpiB_LacA_B"/>
    <property type="match status" value="1"/>
</dbReference>
<dbReference type="Proteomes" id="UP001060164">
    <property type="component" value="Chromosome"/>
</dbReference>
<dbReference type="EMBL" id="CP102290">
    <property type="protein sequence ID" value="UWP59390.1"/>
    <property type="molecule type" value="Genomic_DNA"/>
</dbReference>
<dbReference type="NCBIfam" id="TIGR00689">
    <property type="entry name" value="rpiB_lacA_lacB"/>
    <property type="match status" value="1"/>
</dbReference>
<name>A0ABY5VHL7_9FIRM</name>
<protein>
    <submittedName>
        <fullName evidence="3">Ribose 5-phosphate isomerase B</fullName>
        <ecNumber evidence="3">5.3.1.6</ecNumber>
    </submittedName>
</protein>
<evidence type="ECO:0000256" key="1">
    <source>
        <dbReference type="ARBA" id="ARBA00008754"/>
    </source>
</evidence>
<dbReference type="InterPro" id="IPR004785">
    <property type="entry name" value="RpiB"/>
</dbReference>
<proteinExistence type="inferred from homology"/>
<evidence type="ECO:0000256" key="2">
    <source>
        <dbReference type="ARBA" id="ARBA00023235"/>
    </source>
</evidence>
<sequence>MRDIIIGSDNAGVALKKIIVEYLNSKNISVTDVGVAAEQDETYYPYIAKRVCEAVIKSGYQKRGILICGTGIGMCMTANEFRGIRAAVCHDIYSARRSILSNDGNVLCIGARVVGTELAKTIAEEWIGLEFVDGPSTPKVKAIIEIEQENFLVGGIDEK</sequence>